<accession>A0ACB1B119</accession>
<proteinExistence type="predicted"/>
<keyword evidence="2" id="KW-1185">Reference proteome</keyword>
<comment type="caution">
    <text evidence="1">The sequence shown here is derived from an EMBL/GenBank/DDBJ whole genome shotgun (WGS) entry which is preliminary data.</text>
</comment>
<sequence length="274" mass="30258">MCDRTRNEICTLINKKPTCLCLNGGFDRHSLTPVCGGNLCNPKLPTSCPHPELCQRTPFGNHRCACPASYAREMHSGICISSSLPHIFLNKQHLPSNFTSSTKYLLTITGETCSPGMAFNPRSGNCGPPGFCDAIRKTEDECDIRKREHCLLHTSGQFHTCQCLPGEKRHPATEICYQSPDPVNKPGRLCVGEVNECALGQTHTRCSPDALCVDTAEGYICRCKPGFVDLSLNARHESGIVCRKLVYECSREELNTCHPDAFCVDTHDSYKCIC</sequence>
<reference evidence="1" key="1">
    <citation type="submission" date="2023-11" db="EMBL/GenBank/DDBJ databases">
        <authorList>
            <person name="Poullet M."/>
        </authorList>
    </citation>
    <scope>NUCLEOTIDE SEQUENCE</scope>
    <source>
        <strain evidence="1">E1834</strain>
    </source>
</reference>
<protein>
    <submittedName>
        <fullName evidence="1">Uncharacterized protein</fullName>
    </submittedName>
</protein>
<dbReference type="Proteomes" id="UP001497535">
    <property type="component" value="Unassembled WGS sequence"/>
</dbReference>
<name>A0ACB1B119_MELEN</name>
<gene>
    <name evidence="1" type="ORF">MENTE1834_LOCUS45847</name>
</gene>
<organism evidence="1 2">
    <name type="scientific">Meloidogyne enterolobii</name>
    <name type="common">Root-knot nematode worm</name>
    <name type="synonym">Meloidogyne mayaguensis</name>
    <dbReference type="NCBI Taxonomy" id="390850"/>
    <lineage>
        <taxon>Eukaryota</taxon>
        <taxon>Metazoa</taxon>
        <taxon>Ecdysozoa</taxon>
        <taxon>Nematoda</taxon>
        <taxon>Chromadorea</taxon>
        <taxon>Rhabditida</taxon>
        <taxon>Tylenchina</taxon>
        <taxon>Tylenchomorpha</taxon>
        <taxon>Tylenchoidea</taxon>
        <taxon>Meloidogynidae</taxon>
        <taxon>Meloidogyninae</taxon>
        <taxon>Meloidogyne</taxon>
    </lineage>
</organism>
<evidence type="ECO:0000313" key="2">
    <source>
        <dbReference type="Proteomes" id="UP001497535"/>
    </source>
</evidence>
<evidence type="ECO:0000313" key="1">
    <source>
        <dbReference type="EMBL" id="CAK5116598.1"/>
    </source>
</evidence>
<dbReference type="EMBL" id="CAVMJV010000158">
    <property type="protein sequence ID" value="CAK5116598.1"/>
    <property type="molecule type" value="Genomic_DNA"/>
</dbReference>